<dbReference type="AlphaFoldDB" id="A0A6C0LKC1"/>
<evidence type="ECO:0000313" key="1">
    <source>
        <dbReference type="EMBL" id="QHU30348.1"/>
    </source>
</evidence>
<name>A0A6C0LKC1_9ZZZZ</name>
<proteinExistence type="predicted"/>
<accession>A0A6C0LKC1</accession>
<dbReference type="EMBL" id="MN740505">
    <property type="protein sequence ID" value="QHU30348.1"/>
    <property type="molecule type" value="Genomic_DNA"/>
</dbReference>
<organism evidence="1">
    <name type="scientific">viral metagenome</name>
    <dbReference type="NCBI Taxonomy" id="1070528"/>
    <lineage>
        <taxon>unclassified sequences</taxon>
        <taxon>metagenomes</taxon>
        <taxon>organismal metagenomes</taxon>
    </lineage>
</organism>
<sequence>MEPTKADEDAYIAQLTPQEKIVLKIAQEHLESSFDLVRSIGFNNWFSKKTKDDK</sequence>
<protein>
    <submittedName>
        <fullName evidence="1">Uncharacterized protein</fullName>
    </submittedName>
</protein>
<reference evidence="1" key="1">
    <citation type="journal article" date="2020" name="Nature">
        <title>Giant virus diversity and host interactions through global metagenomics.</title>
        <authorList>
            <person name="Schulz F."/>
            <person name="Roux S."/>
            <person name="Paez-Espino D."/>
            <person name="Jungbluth S."/>
            <person name="Walsh D.A."/>
            <person name="Denef V.J."/>
            <person name="McMahon K.D."/>
            <person name="Konstantinidis K.T."/>
            <person name="Eloe-Fadrosh E.A."/>
            <person name="Kyrpides N.C."/>
            <person name="Woyke T."/>
        </authorList>
    </citation>
    <scope>NUCLEOTIDE SEQUENCE</scope>
    <source>
        <strain evidence="1">GVMAG-M-3300027833-11</strain>
    </source>
</reference>